<reference evidence="1" key="1">
    <citation type="submission" date="2020-09" db="EMBL/GenBank/DDBJ databases">
        <title>Novel species of Mucilaginibacter isolated from a glacier on the Tibetan Plateau.</title>
        <authorList>
            <person name="Liu Q."/>
            <person name="Xin Y.-H."/>
        </authorList>
    </citation>
    <scope>NUCLEOTIDE SEQUENCE</scope>
    <source>
        <strain evidence="1">ZB1P21</strain>
    </source>
</reference>
<dbReference type="Proteomes" id="UP000619078">
    <property type="component" value="Unassembled WGS sequence"/>
</dbReference>
<evidence type="ECO:0000313" key="2">
    <source>
        <dbReference type="Proteomes" id="UP000619078"/>
    </source>
</evidence>
<dbReference type="RefSeq" id="WP_191163861.1">
    <property type="nucleotide sequence ID" value="NZ_JACWMX010000005.1"/>
</dbReference>
<dbReference type="EMBL" id="JACWMX010000005">
    <property type="protein sequence ID" value="MBD1394118.1"/>
    <property type="molecule type" value="Genomic_DNA"/>
</dbReference>
<proteinExistence type="predicted"/>
<keyword evidence="2" id="KW-1185">Reference proteome</keyword>
<accession>A0A926S2G6</accession>
<organism evidence="1 2">
    <name type="scientific">Mucilaginibacter glaciei</name>
    <dbReference type="NCBI Taxonomy" id="2772109"/>
    <lineage>
        <taxon>Bacteria</taxon>
        <taxon>Pseudomonadati</taxon>
        <taxon>Bacteroidota</taxon>
        <taxon>Sphingobacteriia</taxon>
        <taxon>Sphingobacteriales</taxon>
        <taxon>Sphingobacteriaceae</taxon>
        <taxon>Mucilaginibacter</taxon>
    </lineage>
</organism>
<comment type="caution">
    <text evidence="1">The sequence shown here is derived from an EMBL/GenBank/DDBJ whole genome shotgun (WGS) entry which is preliminary data.</text>
</comment>
<sequence>MALFSTTNLKDFDAIGGIKRNIKLGDKIYSGEEQALTVKNILNNNRLYATHRTIDVSGKNVHEFTIKIKPEVVIPVVNIERLLNPHYEIELAC</sequence>
<name>A0A926S2G6_9SPHI</name>
<dbReference type="AlphaFoldDB" id="A0A926S2G6"/>
<gene>
    <name evidence="1" type="ORF">IDJ76_13500</name>
</gene>
<evidence type="ECO:0000313" key="1">
    <source>
        <dbReference type="EMBL" id="MBD1394118.1"/>
    </source>
</evidence>
<protein>
    <submittedName>
        <fullName evidence="1">Uncharacterized protein</fullName>
    </submittedName>
</protein>